<keyword evidence="2" id="KW-0813">Transport</keyword>
<keyword evidence="4 7" id="KW-0812">Transmembrane</keyword>
<dbReference type="PANTHER" id="PTHR43549">
    <property type="entry name" value="MULTIDRUG RESISTANCE PROTEIN YPNP-RELATED"/>
    <property type="match status" value="1"/>
</dbReference>
<proteinExistence type="predicted"/>
<dbReference type="Pfam" id="PF01554">
    <property type="entry name" value="MatE"/>
    <property type="match status" value="2"/>
</dbReference>
<dbReference type="PIRSF" id="PIRSF006603">
    <property type="entry name" value="DinF"/>
    <property type="match status" value="1"/>
</dbReference>
<evidence type="ECO:0000256" key="4">
    <source>
        <dbReference type="ARBA" id="ARBA00022692"/>
    </source>
</evidence>
<protein>
    <submittedName>
        <fullName evidence="8">MATE family efflux transporter</fullName>
    </submittedName>
</protein>
<organism evidence="8 9">
    <name type="scientific">Ruminococcus hominis</name>
    <dbReference type="NCBI Taxonomy" id="2763065"/>
    <lineage>
        <taxon>Bacteria</taxon>
        <taxon>Bacillati</taxon>
        <taxon>Bacillota</taxon>
        <taxon>Clostridia</taxon>
        <taxon>Eubacteriales</taxon>
        <taxon>Oscillospiraceae</taxon>
        <taxon>Ruminococcus</taxon>
    </lineage>
</organism>
<feature type="transmembrane region" description="Helical" evidence="7">
    <location>
        <begin position="322"/>
        <end position="347"/>
    </location>
</feature>
<feature type="transmembrane region" description="Helical" evidence="7">
    <location>
        <begin position="282"/>
        <end position="301"/>
    </location>
</feature>
<keyword evidence="3" id="KW-1003">Cell membrane</keyword>
<reference evidence="8 9" key="1">
    <citation type="submission" date="2020-08" db="EMBL/GenBank/DDBJ databases">
        <title>Genome public.</title>
        <authorList>
            <person name="Liu C."/>
            <person name="Sun Q."/>
        </authorList>
    </citation>
    <scope>NUCLEOTIDE SEQUENCE [LARGE SCALE GENOMIC DNA]</scope>
    <source>
        <strain evidence="8 9">NSJ-13</strain>
    </source>
</reference>
<evidence type="ECO:0000313" key="8">
    <source>
        <dbReference type="EMBL" id="MBC5682905.1"/>
    </source>
</evidence>
<feature type="transmembrane region" description="Helical" evidence="7">
    <location>
        <begin position="359"/>
        <end position="378"/>
    </location>
</feature>
<evidence type="ECO:0000256" key="5">
    <source>
        <dbReference type="ARBA" id="ARBA00022989"/>
    </source>
</evidence>
<keyword evidence="5 7" id="KW-1133">Transmembrane helix</keyword>
<feature type="transmembrane region" description="Helical" evidence="7">
    <location>
        <begin position="137"/>
        <end position="162"/>
    </location>
</feature>
<evidence type="ECO:0000256" key="7">
    <source>
        <dbReference type="SAM" id="Phobius"/>
    </source>
</evidence>
<dbReference type="RefSeq" id="WP_186864709.1">
    <property type="nucleotide sequence ID" value="NZ_JACOPE010000001.1"/>
</dbReference>
<evidence type="ECO:0000256" key="2">
    <source>
        <dbReference type="ARBA" id="ARBA00022448"/>
    </source>
</evidence>
<feature type="transmembrane region" description="Helical" evidence="7">
    <location>
        <begin position="240"/>
        <end position="262"/>
    </location>
</feature>
<dbReference type="PANTHER" id="PTHR43549:SF3">
    <property type="entry name" value="MULTIDRUG RESISTANCE PROTEIN YPNP-RELATED"/>
    <property type="match status" value="1"/>
</dbReference>
<sequence length="444" mass="48048">MSKTMTNDMTSGNPTKLIINFMIPLFLGNLFQQFYNIADSVVAGKFVGVNALAAIGSTTSLMFLVTGLLNGAGSGFAILISQWFGAKDYKNMRRYLAMSLYLMVIIVVVMTVGLSLANEPLLRLMNSPENLIGDIKSYMGVIYAGLFATGAYNMLAAVLRAVGDSKSPLYFLIISGVINIILDIVFVICLGTGVVGCGYATVIAQGISAVLCFIYILKKFPILHLKKEDFEFSGELCRRLLALGVPMALQFSITSIGTIIVQTAINVYGATCIAGFAAGGKIQSVMGVIFISYGAAMATYVGQNCGAGRMDRVRQGVRSTQIMVLIWSFVLMALVLLFGKYAIYLFVDRTETDVVEAALTYFKAVAWCYPFLGSIFIYRNALQGMGYGLVPMLGGVFELVARTIIVISVAGKASYFGVCLSDPAAWIAALIPLIPYYIYIMRKV</sequence>
<dbReference type="CDD" id="cd13138">
    <property type="entry name" value="MATE_yoeA_like"/>
    <property type="match status" value="1"/>
</dbReference>
<feature type="transmembrane region" description="Helical" evidence="7">
    <location>
        <begin position="390"/>
        <end position="411"/>
    </location>
</feature>
<feature type="transmembrane region" description="Helical" evidence="7">
    <location>
        <begin position="96"/>
        <end position="117"/>
    </location>
</feature>
<feature type="transmembrane region" description="Helical" evidence="7">
    <location>
        <begin position="423"/>
        <end position="440"/>
    </location>
</feature>
<comment type="caution">
    <text evidence="8">The sequence shown here is derived from an EMBL/GenBank/DDBJ whole genome shotgun (WGS) entry which is preliminary data.</text>
</comment>
<evidence type="ECO:0000256" key="6">
    <source>
        <dbReference type="ARBA" id="ARBA00023136"/>
    </source>
</evidence>
<gene>
    <name evidence="8" type="ORF">H8S40_04875</name>
</gene>
<evidence type="ECO:0000256" key="3">
    <source>
        <dbReference type="ARBA" id="ARBA00022475"/>
    </source>
</evidence>
<keyword evidence="6 7" id="KW-0472">Membrane</keyword>
<feature type="transmembrane region" description="Helical" evidence="7">
    <location>
        <begin position="169"/>
        <end position="193"/>
    </location>
</feature>
<accession>A0ABR7G646</accession>
<feature type="transmembrane region" description="Helical" evidence="7">
    <location>
        <begin position="61"/>
        <end position="84"/>
    </location>
</feature>
<dbReference type="InterPro" id="IPR002528">
    <property type="entry name" value="MATE_fam"/>
</dbReference>
<evidence type="ECO:0000313" key="9">
    <source>
        <dbReference type="Proteomes" id="UP000631576"/>
    </source>
</evidence>
<comment type="subcellular location">
    <subcellularLocation>
        <location evidence="1">Cell membrane</location>
        <topology evidence="1">Multi-pass membrane protein</topology>
    </subcellularLocation>
</comment>
<dbReference type="InterPro" id="IPR048279">
    <property type="entry name" value="MdtK-like"/>
</dbReference>
<feature type="transmembrane region" description="Helical" evidence="7">
    <location>
        <begin position="199"/>
        <end position="217"/>
    </location>
</feature>
<dbReference type="InterPro" id="IPR052031">
    <property type="entry name" value="Membrane_Transporter-Flippase"/>
</dbReference>
<dbReference type="Proteomes" id="UP000631576">
    <property type="component" value="Unassembled WGS sequence"/>
</dbReference>
<name>A0ABR7G646_9FIRM</name>
<keyword evidence="9" id="KW-1185">Reference proteome</keyword>
<dbReference type="EMBL" id="JACOPE010000001">
    <property type="protein sequence ID" value="MBC5682905.1"/>
    <property type="molecule type" value="Genomic_DNA"/>
</dbReference>
<dbReference type="NCBIfam" id="TIGR00797">
    <property type="entry name" value="matE"/>
    <property type="match status" value="1"/>
</dbReference>
<evidence type="ECO:0000256" key="1">
    <source>
        <dbReference type="ARBA" id="ARBA00004651"/>
    </source>
</evidence>